<evidence type="ECO:0000313" key="1">
    <source>
        <dbReference type="EMBL" id="KAF9644106.1"/>
    </source>
</evidence>
<keyword evidence="2" id="KW-1185">Reference proteome</keyword>
<gene>
    <name evidence="1" type="ORF">BDM02DRAFT_3150827</name>
</gene>
<protein>
    <submittedName>
        <fullName evidence="1">Cytochrome P450</fullName>
    </submittedName>
</protein>
<comment type="caution">
    <text evidence="1">The sequence shown here is derived from an EMBL/GenBank/DDBJ whole genome shotgun (WGS) entry which is preliminary data.</text>
</comment>
<proteinExistence type="predicted"/>
<dbReference type="Proteomes" id="UP000886501">
    <property type="component" value="Unassembled WGS sequence"/>
</dbReference>
<name>A0ACB6Z361_THEGA</name>
<sequence>MSALNSTILSPIASEDNQLITGAVGAAAILAITAIYYAISPKDKDHGFPKLRGIQLYHAWNFFHRRYDFLQSGFAWNLGKSFSFNVLHHNIIALTGEDARQAFFSNPHLNFDQGYKILMGAAPDISDVDMATDETGGGVAPFNKRLNKLLNKARLQSVLPTLLQDIIGKADKWGNDGKNGRIDPFTEIYDLVFLMTARLTTCHDLTKNEADLKKIGDLYLTLQTSATPTSLLLPWFPSPARKTGKGATTELYIMLYTYVEARRQAEPTSDAIDVLIAEGETTQGITGFVMGVLFAGIINTGIISCWMLTDLAVHPEWKEKCKNEIRDLLSRHLGDSLSSATLCEKLGAIPISAWEDELPIIDACIRESQRIYITGVTLRRNLREDMKFGAHVVKRGDFLAYALGDVHLNPEYYPEPHKFDPGRWLRPDPVPNAIYPFIGWGVGRHPCTGMKTAKLEMKLILAMFLMRYEYDLVDKDGKFPDSLPVPNRNDIHQVHVT</sequence>
<accession>A0ACB6Z361</accession>
<reference evidence="1" key="1">
    <citation type="submission" date="2019-10" db="EMBL/GenBank/DDBJ databases">
        <authorList>
            <consortium name="DOE Joint Genome Institute"/>
            <person name="Kuo A."/>
            <person name="Miyauchi S."/>
            <person name="Kiss E."/>
            <person name="Drula E."/>
            <person name="Kohler A."/>
            <person name="Sanchez-Garcia M."/>
            <person name="Andreopoulos B."/>
            <person name="Barry K.W."/>
            <person name="Bonito G."/>
            <person name="Buee M."/>
            <person name="Carver A."/>
            <person name="Chen C."/>
            <person name="Cichocki N."/>
            <person name="Clum A."/>
            <person name="Culley D."/>
            <person name="Crous P.W."/>
            <person name="Fauchery L."/>
            <person name="Girlanda M."/>
            <person name="Hayes R."/>
            <person name="Keri Z."/>
            <person name="Labutti K."/>
            <person name="Lipzen A."/>
            <person name="Lombard V."/>
            <person name="Magnuson J."/>
            <person name="Maillard F."/>
            <person name="Morin E."/>
            <person name="Murat C."/>
            <person name="Nolan M."/>
            <person name="Ohm R."/>
            <person name="Pangilinan J."/>
            <person name="Pereira M."/>
            <person name="Perotto S."/>
            <person name="Peter M."/>
            <person name="Riley R."/>
            <person name="Sitrit Y."/>
            <person name="Stielow B."/>
            <person name="Szollosi G."/>
            <person name="Zifcakova L."/>
            <person name="Stursova M."/>
            <person name="Spatafora J.W."/>
            <person name="Tedersoo L."/>
            <person name="Vaario L.-M."/>
            <person name="Yamada A."/>
            <person name="Yan M."/>
            <person name="Wang P."/>
            <person name="Xu J."/>
            <person name="Bruns T."/>
            <person name="Baldrian P."/>
            <person name="Vilgalys R."/>
            <person name="Henrissat B."/>
            <person name="Grigoriev I.V."/>
            <person name="Hibbett D."/>
            <person name="Nagy L.G."/>
            <person name="Martin F.M."/>
        </authorList>
    </citation>
    <scope>NUCLEOTIDE SEQUENCE</scope>
    <source>
        <strain evidence="1">P2</strain>
    </source>
</reference>
<organism evidence="1 2">
    <name type="scientific">Thelephora ganbajun</name>
    <name type="common">Ganba fungus</name>
    <dbReference type="NCBI Taxonomy" id="370292"/>
    <lineage>
        <taxon>Eukaryota</taxon>
        <taxon>Fungi</taxon>
        <taxon>Dikarya</taxon>
        <taxon>Basidiomycota</taxon>
        <taxon>Agaricomycotina</taxon>
        <taxon>Agaricomycetes</taxon>
        <taxon>Thelephorales</taxon>
        <taxon>Thelephoraceae</taxon>
        <taxon>Thelephora</taxon>
    </lineage>
</organism>
<reference evidence="1" key="2">
    <citation type="journal article" date="2020" name="Nat. Commun.">
        <title>Large-scale genome sequencing of mycorrhizal fungi provides insights into the early evolution of symbiotic traits.</title>
        <authorList>
            <person name="Miyauchi S."/>
            <person name="Kiss E."/>
            <person name="Kuo A."/>
            <person name="Drula E."/>
            <person name="Kohler A."/>
            <person name="Sanchez-Garcia M."/>
            <person name="Morin E."/>
            <person name="Andreopoulos B."/>
            <person name="Barry K.W."/>
            <person name="Bonito G."/>
            <person name="Buee M."/>
            <person name="Carver A."/>
            <person name="Chen C."/>
            <person name="Cichocki N."/>
            <person name="Clum A."/>
            <person name="Culley D."/>
            <person name="Crous P.W."/>
            <person name="Fauchery L."/>
            <person name="Girlanda M."/>
            <person name="Hayes R.D."/>
            <person name="Keri Z."/>
            <person name="LaButti K."/>
            <person name="Lipzen A."/>
            <person name="Lombard V."/>
            <person name="Magnuson J."/>
            <person name="Maillard F."/>
            <person name="Murat C."/>
            <person name="Nolan M."/>
            <person name="Ohm R.A."/>
            <person name="Pangilinan J."/>
            <person name="Pereira M.F."/>
            <person name="Perotto S."/>
            <person name="Peter M."/>
            <person name="Pfister S."/>
            <person name="Riley R."/>
            <person name="Sitrit Y."/>
            <person name="Stielow J.B."/>
            <person name="Szollosi G."/>
            <person name="Zifcakova L."/>
            <person name="Stursova M."/>
            <person name="Spatafora J.W."/>
            <person name="Tedersoo L."/>
            <person name="Vaario L.M."/>
            <person name="Yamada A."/>
            <person name="Yan M."/>
            <person name="Wang P."/>
            <person name="Xu J."/>
            <person name="Bruns T."/>
            <person name="Baldrian P."/>
            <person name="Vilgalys R."/>
            <person name="Dunand C."/>
            <person name="Henrissat B."/>
            <person name="Grigoriev I.V."/>
            <person name="Hibbett D."/>
            <person name="Nagy L.G."/>
            <person name="Martin F.M."/>
        </authorList>
    </citation>
    <scope>NUCLEOTIDE SEQUENCE</scope>
    <source>
        <strain evidence="1">P2</strain>
    </source>
</reference>
<evidence type="ECO:0000313" key="2">
    <source>
        <dbReference type="Proteomes" id="UP000886501"/>
    </source>
</evidence>
<dbReference type="EMBL" id="MU118160">
    <property type="protein sequence ID" value="KAF9644106.1"/>
    <property type="molecule type" value="Genomic_DNA"/>
</dbReference>